<evidence type="ECO:0000313" key="1">
    <source>
        <dbReference type="EMBL" id="PNW71287.1"/>
    </source>
</evidence>
<keyword evidence="2" id="KW-1185">Reference proteome</keyword>
<dbReference type="KEGG" id="cre:CHLRE_16g647901v5"/>
<reference evidence="1 2" key="1">
    <citation type="journal article" date="2007" name="Science">
        <title>The Chlamydomonas genome reveals the evolution of key animal and plant functions.</title>
        <authorList>
            <person name="Merchant S.S."/>
            <person name="Prochnik S.E."/>
            <person name="Vallon O."/>
            <person name="Harris E.H."/>
            <person name="Karpowicz S.J."/>
            <person name="Witman G.B."/>
            <person name="Terry A."/>
            <person name="Salamov A."/>
            <person name="Fritz-Laylin L.K."/>
            <person name="Marechal-Drouard L."/>
            <person name="Marshall W.F."/>
            <person name="Qu L.H."/>
            <person name="Nelson D.R."/>
            <person name="Sanderfoot A.A."/>
            <person name="Spalding M.H."/>
            <person name="Kapitonov V.V."/>
            <person name="Ren Q."/>
            <person name="Ferris P."/>
            <person name="Lindquist E."/>
            <person name="Shapiro H."/>
            <person name="Lucas S.M."/>
            <person name="Grimwood J."/>
            <person name="Schmutz J."/>
            <person name="Cardol P."/>
            <person name="Cerutti H."/>
            <person name="Chanfreau G."/>
            <person name="Chen C.L."/>
            <person name="Cognat V."/>
            <person name="Croft M.T."/>
            <person name="Dent R."/>
            <person name="Dutcher S."/>
            <person name="Fernandez E."/>
            <person name="Fukuzawa H."/>
            <person name="Gonzalez-Ballester D."/>
            <person name="Gonzalez-Halphen D."/>
            <person name="Hallmann A."/>
            <person name="Hanikenne M."/>
            <person name="Hippler M."/>
            <person name="Inwood W."/>
            <person name="Jabbari K."/>
            <person name="Kalanon M."/>
            <person name="Kuras R."/>
            <person name="Lefebvre P.A."/>
            <person name="Lemaire S.D."/>
            <person name="Lobanov A.V."/>
            <person name="Lohr M."/>
            <person name="Manuell A."/>
            <person name="Meier I."/>
            <person name="Mets L."/>
            <person name="Mittag M."/>
            <person name="Mittelmeier T."/>
            <person name="Moroney J.V."/>
            <person name="Moseley J."/>
            <person name="Napoli C."/>
            <person name="Nedelcu A.M."/>
            <person name="Niyogi K."/>
            <person name="Novoselov S.V."/>
            <person name="Paulsen I.T."/>
            <person name="Pazour G."/>
            <person name="Purton S."/>
            <person name="Ral J.P."/>
            <person name="Riano-Pachon D.M."/>
            <person name="Riekhof W."/>
            <person name="Rymarquis L."/>
            <person name="Schroda M."/>
            <person name="Stern D."/>
            <person name="Umen J."/>
            <person name="Willows R."/>
            <person name="Wilson N."/>
            <person name="Zimmer S.L."/>
            <person name="Allmer J."/>
            <person name="Balk J."/>
            <person name="Bisova K."/>
            <person name="Chen C.J."/>
            <person name="Elias M."/>
            <person name="Gendler K."/>
            <person name="Hauser C."/>
            <person name="Lamb M.R."/>
            <person name="Ledford H."/>
            <person name="Long J.C."/>
            <person name="Minagawa J."/>
            <person name="Page M.D."/>
            <person name="Pan J."/>
            <person name="Pootakham W."/>
            <person name="Roje S."/>
            <person name="Rose A."/>
            <person name="Stahlberg E."/>
            <person name="Terauchi A.M."/>
            <person name="Yang P."/>
            <person name="Ball S."/>
            <person name="Bowler C."/>
            <person name="Dieckmann C.L."/>
            <person name="Gladyshev V.N."/>
            <person name="Green P."/>
            <person name="Jorgensen R."/>
            <person name="Mayfield S."/>
            <person name="Mueller-Roeber B."/>
            <person name="Rajamani S."/>
            <person name="Sayre R.T."/>
            <person name="Brokstein P."/>
            <person name="Dubchak I."/>
            <person name="Goodstein D."/>
            <person name="Hornick L."/>
            <person name="Huang Y.W."/>
            <person name="Jhaveri J."/>
            <person name="Luo Y."/>
            <person name="Martinez D."/>
            <person name="Ngau W.C."/>
            <person name="Otillar B."/>
            <person name="Poliakov A."/>
            <person name="Porter A."/>
            <person name="Szajkowski L."/>
            <person name="Werner G."/>
            <person name="Zhou K."/>
            <person name="Grigoriev I.V."/>
            <person name="Rokhsar D.S."/>
            <person name="Grossman A.R."/>
        </authorList>
    </citation>
    <scope>NUCLEOTIDE SEQUENCE [LARGE SCALE GENOMIC DNA]</scope>
    <source>
        <strain evidence="2">CC-503</strain>
    </source>
</reference>
<organism evidence="1 2">
    <name type="scientific">Chlamydomonas reinhardtii</name>
    <name type="common">Chlamydomonas smithii</name>
    <dbReference type="NCBI Taxonomy" id="3055"/>
    <lineage>
        <taxon>Eukaryota</taxon>
        <taxon>Viridiplantae</taxon>
        <taxon>Chlorophyta</taxon>
        <taxon>core chlorophytes</taxon>
        <taxon>Chlorophyceae</taxon>
        <taxon>CS clade</taxon>
        <taxon>Chlamydomonadales</taxon>
        <taxon>Chlamydomonadaceae</taxon>
        <taxon>Chlamydomonas</taxon>
    </lineage>
</organism>
<sequence length="314" mass="32285">MHRHATAADVTTLHVRPAAAATAASQTLSAGSLRWPSHQSVVSPLGRGIVPSTTQLVAALGRKDLGFWHLASCGVRKVQELASGKEPTTAVVDAANELRAMHAYQRLAAAATAATSALEASAAAGGGGPGGAASAAAAAAAARVPEEACKAVVRRLHRSGVGSMVFAGDMERYLLLGSPEQRSVLLAGDMFVPCLSAVATGAALPELQVDRCGRVSLEEQVSAGAVAGLHIGEQMLSGGGVRDASKQVVRSATALAWAYHALLRTGADGDAALPLVLDLPAYHRVKRLPGHGCPLTVYLHYYTLTASGVKRWEL</sequence>
<dbReference type="EMBL" id="CM008977">
    <property type="protein sequence ID" value="PNW71287.1"/>
    <property type="molecule type" value="Genomic_DNA"/>
</dbReference>
<dbReference type="GeneID" id="5723826"/>
<dbReference type="OrthoDB" id="555453at2759"/>
<protein>
    <submittedName>
        <fullName evidence="1">Uncharacterized protein</fullName>
    </submittedName>
</protein>
<dbReference type="ExpressionAtlas" id="A0A2K3CSL1">
    <property type="expression patterns" value="baseline and differential"/>
</dbReference>
<dbReference type="InParanoid" id="A0A2K3CSL1"/>
<dbReference type="Gramene" id="PNW71287">
    <property type="protein sequence ID" value="PNW71287"/>
    <property type="gene ID" value="CHLRE_16g647901v5"/>
</dbReference>
<dbReference type="AlphaFoldDB" id="A0A2K3CSL1"/>
<name>A0A2K3CSL1_CHLRE</name>
<dbReference type="Proteomes" id="UP000006906">
    <property type="component" value="Chromosome 16"/>
</dbReference>
<gene>
    <name evidence="1" type="ORF">CHLRE_16g647901v5</name>
</gene>
<accession>A0A2K3CSL1</accession>
<evidence type="ECO:0000313" key="2">
    <source>
        <dbReference type="Proteomes" id="UP000006906"/>
    </source>
</evidence>
<dbReference type="RefSeq" id="XP_042915384.1">
    <property type="nucleotide sequence ID" value="XM_043070741.1"/>
</dbReference>
<proteinExistence type="predicted"/>